<comment type="caution">
    <text evidence="1">The sequence shown here is derived from an EMBL/GenBank/DDBJ whole genome shotgun (WGS) entry which is preliminary data.</text>
</comment>
<evidence type="ECO:0000313" key="2">
    <source>
        <dbReference type="Proteomes" id="UP000523087"/>
    </source>
</evidence>
<organism evidence="1 2">
    <name type="scientific">Thermaerobacillus caldiproteolyticus</name>
    <dbReference type="NCBI Taxonomy" id="247480"/>
    <lineage>
        <taxon>Bacteria</taxon>
        <taxon>Bacillati</taxon>
        <taxon>Bacillota</taxon>
        <taxon>Bacilli</taxon>
        <taxon>Bacillales</taxon>
        <taxon>Anoxybacillaceae</taxon>
        <taxon>Thermaerobacillus</taxon>
    </lineage>
</organism>
<accession>A0A7V9Z8T3</accession>
<name>A0A7V9Z8T3_9BACL</name>
<proteinExistence type="predicted"/>
<reference evidence="1 2" key="1">
    <citation type="submission" date="2020-07" db="EMBL/GenBank/DDBJ databases">
        <title>Genomic Encyclopedia of Type Strains, Phase IV (KMG-IV): sequencing the most valuable type-strain genomes for metagenomic binning, comparative biology and taxonomic classification.</title>
        <authorList>
            <person name="Goeker M."/>
        </authorList>
    </citation>
    <scope>NUCLEOTIDE SEQUENCE [LARGE SCALE GENOMIC DNA]</scope>
    <source>
        <strain evidence="1 2">DSM 15730</strain>
    </source>
</reference>
<dbReference type="PANTHER" id="PTHR33293">
    <property type="entry name" value="INSERTION ELEMENT IS1 1 PROTEIN INSB-RELATED"/>
    <property type="match status" value="1"/>
</dbReference>
<protein>
    <submittedName>
        <fullName evidence="1">Transposase-like protein</fullName>
    </submittedName>
</protein>
<evidence type="ECO:0000313" key="1">
    <source>
        <dbReference type="EMBL" id="MBA2876154.1"/>
    </source>
</evidence>
<dbReference type="EMBL" id="JACDUT010000009">
    <property type="protein sequence ID" value="MBA2876154.1"/>
    <property type="molecule type" value="Genomic_DNA"/>
</dbReference>
<dbReference type="Proteomes" id="UP000523087">
    <property type="component" value="Unassembled WGS sequence"/>
</dbReference>
<dbReference type="InterPro" id="IPR051354">
    <property type="entry name" value="Transposase_27_IS1"/>
</dbReference>
<gene>
    <name evidence="1" type="ORF">HNR31_002949</name>
</gene>
<dbReference type="PANTHER" id="PTHR33293:SF1">
    <property type="entry name" value="INSERTION ELEMENT IS1 1 PROTEIN INSB-RELATED"/>
    <property type="match status" value="1"/>
</dbReference>
<sequence length="178" mass="21030">MNVSDIIHEIQKLPSADKERVLNHFKYLLMPMHDTRPIFQEVTERKAKEGLCCIHCSEKNVVRFGKFEVNNGLAKIKRQRYRCKDCKKTFTETNKTPIYRAKKVNRWLEFIECMLNGLSLRESAKKLKDITHTTLFYWRHKILPAIAQIDVASFEGIVEMDETYFLYSEKGSPFYSRS</sequence>
<keyword evidence="2" id="KW-1185">Reference proteome</keyword>
<dbReference type="AlphaFoldDB" id="A0A7V9Z8T3"/>